<gene>
    <name evidence="3" type="ORF">UFOPK1509_00391</name>
</gene>
<proteinExistence type="inferred from homology"/>
<dbReference type="PANTHER" id="PTHR24320">
    <property type="entry name" value="RETINOL DEHYDROGENASE"/>
    <property type="match status" value="1"/>
</dbReference>
<organism evidence="3">
    <name type="scientific">freshwater metagenome</name>
    <dbReference type="NCBI Taxonomy" id="449393"/>
    <lineage>
        <taxon>unclassified sequences</taxon>
        <taxon>metagenomes</taxon>
        <taxon>ecological metagenomes</taxon>
    </lineage>
</organism>
<dbReference type="EMBL" id="CAEZSY010000040">
    <property type="protein sequence ID" value="CAB4552172.1"/>
    <property type="molecule type" value="Genomic_DNA"/>
</dbReference>
<keyword evidence="2" id="KW-0560">Oxidoreductase</keyword>
<evidence type="ECO:0000256" key="2">
    <source>
        <dbReference type="ARBA" id="ARBA00023002"/>
    </source>
</evidence>
<evidence type="ECO:0000256" key="1">
    <source>
        <dbReference type="ARBA" id="ARBA00006484"/>
    </source>
</evidence>
<protein>
    <submittedName>
        <fullName evidence="3">Unannotated protein</fullName>
    </submittedName>
</protein>
<dbReference type="InterPro" id="IPR002347">
    <property type="entry name" value="SDR_fam"/>
</dbReference>
<reference evidence="3" key="1">
    <citation type="submission" date="2020-05" db="EMBL/GenBank/DDBJ databases">
        <authorList>
            <person name="Chiriac C."/>
            <person name="Salcher M."/>
            <person name="Ghai R."/>
            <person name="Kavagutti S V."/>
        </authorList>
    </citation>
    <scope>NUCLEOTIDE SEQUENCE</scope>
</reference>
<dbReference type="SUPFAM" id="SSF51735">
    <property type="entry name" value="NAD(P)-binding Rossmann-fold domains"/>
    <property type="match status" value="1"/>
</dbReference>
<dbReference type="GO" id="GO:0016491">
    <property type="term" value="F:oxidoreductase activity"/>
    <property type="evidence" value="ECO:0007669"/>
    <property type="project" value="UniProtKB-KW"/>
</dbReference>
<comment type="similarity">
    <text evidence="1">Belongs to the short-chain dehydrogenases/reductases (SDR) family.</text>
</comment>
<evidence type="ECO:0000313" key="3">
    <source>
        <dbReference type="EMBL" id="CAB4552172.1"/>
    </source>
</evidence>
<dbReference type="NCBIfam" id="NF004846">
    <property type="entry name" value="PRK06197.1"/>
    <property type="match status" value="1"/>
</dbReference>
<dbReference type="AlphaFoldDB" id="A0A6J6CKZ0"/>
<dbReference type="Pfam" id="PF00106">
    <property type="entry name" value="adh_short"/>
    <property type="match status" value="1"/>
</dbReference>
<dbReference type="InterPro" id="IPR036291">
    <property type="entry name" value="NAD(P)-bd_dom_sf"/>
</dbReference>
<dbReference type="Gene3D" id="3.40.50.720">
    <property type="entry name" value="NAD(P)-binding Rossmann-like Domain"/>
    <property type="match status" value="1"/>
</dbReference>
<dbReference type="PANTHER" id="PTHR24320:SF148">
    <property type="entry name" value="NAD(P)-BINDING ROSSMANN-FOLD SUPERFAMILY PROTEIN"/>
    <property type="match status" value="1"/>
</dbReference>
<dbReference type="PRINTS" id="PR00081">
    <property type="entry name" value="GDHRDH"/>
</dbReference>
<accession>A0A6J6CKZ0</accession>
<sequence length="312" mass="33719">MNTVTIPDRWSAANLPDLSGKKFLITGATSGIGLAAATELARRNAKVIITARSTAKGEAALKQIGPGKVEVLQLDLTDLSSVKGAAKSVTEDIDVLILNAGVMATPFTKTKDGFELQMGTNHLGHFAFAGLLHKQVRERIVSVSSFAHRMGNFGDNSQTAIKDICLGIGKYQPWGVYGASKLANLLFVAELERLRIKNKWTFMPMAAHPGYSNTNLQSVSPQMRGNKLEEQFINGMNNILAQSAERGALPTLCAAVFPELLGGSFIGPNGLMEMRGFPKLTRARALAYDQTLARNLWEVSEELTGVKWSTNA</sequence>
<name>A0A6J6CKZ0_9ZZZZ</name>